<evidence type="ECO:0000259" key="6">
    <source>
        <dbReference type="Pfam" id="PF01694"/>
    </source>
</evidence>
<accession>A0A1Q2MHD6</accession>
<dbReference type="GO" id="GO:0004252">
    <property type="term" value="F:serine-type endopeptidase activity"/>
    <property type="evidence" value="ECO:0007669"/>
    <property type="project" value="InterPro"/>
</dbReference>
<name>A0A1Q2MHD6_9BACT</name>
<feature type="domain" description="Peptidase S54 rhomboid" evidence="6">
    <location>
        <begin position="59"/>
        <end position="195"/>
    </location>
</feature>
<dbReference type="EMBL" id="CP019646">
    <property type="protein sequence ID" value="AQQ71707.1"/>
    <property type="molecule type" value="Genomic_DNA"/>
</dbReference>
<feature type="transmembrane region" description="Helical" evidence="5">
    <location>
        <begin position="154"/>
        <end position="172"/>
    </location>
</feature>
<evidence type="ECO:0000313" key="7">
    <source>
        <dbReference type="EMBL" id="AQQ71707.1"/>
    </source>
</evidence>
<evidence type="ECO:0000256" key="1">
    <source>
        <dbReference type="ARBA" id="ARBA00004141"/>
    </source>
</evidence>
<evidence type="ECO:0000256" key="3">
    <source>
        <dbReference type="ARBA" id="ARBA00022989"/>
    </source>
</evidence>
<dbReference type="InterPro" id="IPR035952">
    <property type="entry name" value="Rhomboid-like_sf"/>
</dbReference>
<dbReference type="InterPro" id="IPR022764">
    <property type="entry name" value="Peptidase_S54_rhomboid_dom"/>
</dbReference>
<dbReference type="AlphaFoldDB" id="A0A1Q2MHD6"/>
<sequence length="221" mass="24605">MPEYQNQQMHFQMPSAGRLFTPVITWILGAMLVLFVLCLINAELVTGFLGLSGGNIASGKIWTLFTYVFVNSDPLSMVFNGLAVLFLGSMIERQWDRFNFIMLWLAVSVVCGVIFLLFFWDSAAIGPSPCIFGFIGAMGLLMRGRVINFFMCRMRIRTLIWIAIIAALIMSIRQPANLVWIAGAAVAYVYIKLCWKIRSAGSGSAVKPETGHRSGDFIDLD</sequence>
<keyword evidence="8" id="KW-1185">Reference proteome</keyword>
<gene>
    <name evidence="7" type="ORF">SMSP2_02084</name>
</gene>
<organism evidence="7 8">
    <name type="scientific">Limihaloglobus sulfuriphilus</name>
    <dbReference type="NCBI Taxonomy" id="1851148"/>
    <lineage>
        <taxon>Bacteria</taxon>
        <taxon>Pseudomonadati</taxon>
        <taxon>Planctomycetota</taxon>
        <taxon>Phycisphaerae</taxon>
        <taxon>Sedimentisphaerales</taxon>
        <taxon>Sedimentisphaeraceae</taxon>
        <taxon>Limihaloglobus</taxon>
    </lineage>
</organism>
<keyword evidence="4 5" id="KW-0472">Membrane</keyword>
<dbReference type="Proteomes" id="UP000188181">
    <property type="component" value="Chromosome"/>
</dbReference>
<feature type="transmembrane region" description="Helical" evidence="5">
    <location>
        <begin position="100"/>
        <end position="119"/>
    </location>
</feature>
<protein>
    <submittedName>
        <fullName evidence="7">Rhomboid family protein</fullName>
    </submittedName>
</protein>
<evidence type="ECO:0000256" key="2">
    <source>
        <dbReference type="ARBA" id="ARBA00022692"/>
    </source>
</evidence>
<keyword evidence="2 5" id="KW-0812">Transmembrane</keyword>
<comment type="subcellular location">
    <subcellularLocation>
        <location evidence="1">Membrane</location>
        <topology evidence="1">Multi-pass membrane protein</topology>
    </subcellularLocation>
</comment>
<feature type="transmembrane region" description="Helical" evidence="5">
    <location>
        <begin position="20"/>
        <end position="42"/>
    </location>
</feature>
<proteinExistence type="predicted"/>
<evidence type="ECO:0000313" key="8">
    <source>
        <dbReference type="Proteomes" id="UP000188181"/>
    </source>
</evidence>
<dbReference type="RefSeq" id="WP_146683858.1">
    <property type="nucleotide sequence ID" value="NZ_CP019646.1"/>
</dbReference>
<evidence type="ECO:0000256" key="4">
    <source>
        <dbReference type="ARBA" id="ARBA00023136"/>
    </source>
</evidence>
<evidence type="ECO:0000256" key="5">
    <source>
        <dbReference type="SAM" id="Phobius"/>
    </source>
</evidence>
<dbReference type="SMART" id="SM01160">
    <property type="entry name" value="DUF1751"/>
    <property type="match status" value="1"/>
</dbReference>
<feature type="transmembrane region" description="Helical" evidence="5">
    <location>
        <begin position="125"/>
        <end position="142"/>
    </location>
</feature>
<keyword evidence="3 5" id="KW-1133">Transmembrane helix</keyword>
<dbReference type="SUPFAM" id="SSF144091">
    <property type="entry name" value="Rhomboid-like"/>
    <property type="match status" value="1"/>
</dbReference>
<dbReference type="KEGG" id="pbas:SMSP2_02084"/>
<feature type="transmembrane region" description="Helical" evidence="5">
    <location>
        <begin position="62"/>
        <end position="88"/>
    </location>
</feature>
<dbReference type="Pfam" id="PF01694">
    <property type="entry name" value="Rhomboid"/>
    <property type="match status" value="1"/>
</dbReference>
<dbReference type="OrthoDB" id="9813074at2"/>
<dbReference type="GO" id="GO:0016020">
    <property type="term" value="C:membrane"/>
    <property type="evidence" value="ECO:0007669"/>
    <property type="project" value="UniProtKB-SubCell"/>
</dbReference>
<dbReference type="STRING" id="1851148.SMSP2_02084"/>
<reference evidence="8" key="1">
    <citation type="submission" date="2017-02" db="EMBL/GenBank/DDBJ databases">
        <title>Comparative genomics and description of representatives of a novel lineage of planctomycetes thriving in anoxic sediments.</title>
        <authorList>
            <person name="Spring S."/>
            <person name="Bunk B."/>
            <person name="Sproer C."/>
        </authorList>
    </citation>
    <scope>NUCLEOTIDE SEQUENCE [LARGE SCALE GENOMIC DNA]</scope>
    <source>
        <strain evidence="8">SM-Chi-D1</strain>
    </source>
</reference>
<dbReference type="Gene3D" id="1.20.1540.10">
    <property type="entry name" value="Rhomboid-like"/>
    <property type="match status" value="1"/>
</dbReference>